<evidence type="ECO:0000256" key="4">
    <source>
        <dbReference type="ARBA" id="ARBA00022825"/>
    </source>
</evidence>
<dbReference type="PANTHER" id="PTHR43806:SF11">
    <property type="entry name" value="CEREVISIN-RELATED"/>
    <property type="match status" value="1"/>
</dbReference>
<dbReference type="InterPro" id="IPR000209">
    <property type="entry name" value="Peptidase_S8/S53_dom"/>
</dbReference>
<protein>
    <submittedName>
        <fullName evidence="8">S8 family serine peptidase</fullName>
    </submittedName>
</protein>
<dbReference type="InterPro" id="IPR036852">
    <property type="entry name" value="Peptidase_S8/S53_dom_sf"/>
</dbReference>
<dbReference type="EMBL" id="JAHZSS010000020">
    <property type="protein sequence ID" value="MBW8192211.1"/>
    <property type="molecule type" value="Genomic_DNA"/>
</dbReference>
<feature type="transmembrane region" description="Helical" evidence="5">
    <location>
        <begin position="1223"/>
        <end position="1242"/>
    </location>
</feature>
<dbReference type="RefSeq" id="WP_220104839.1">
    <property type="nucleotide sequence ID" value="NZ_JAHZSS010000020.1"/>
</dbReference>
<dbReference type="PANTHER" id="PTHR43806">
    <property type="entry name" value="PEPTIDASE S8"/>
    <property type="match status" value="1"/>
</dbReference>
<keyword evidence="4" id="KW-0720">Serine protease</keyword>
<dbReference type="CDD" id="cd11304">
    <property type="entry name" value="Cadherin_repeat"/>
    <property type="match status" value="1"/>
</dbReference>
<keyword evidence="3" id="KW-0378">Hydrolase</keyword>
<dbReference type="SUPFAM" id="SSF52743">
    <property type="entry name" value="Subtilisin-like"/>
    <property type="match status" value="1"/>
</dbReference>
<organism evidence="8 9">
    <name type="scientific">Neiella holothuriorum</name>
    <dbReference type="NCBI Taxonomy" id="2870530"/>
    <lineage>
        <taxon>Bacteria</taxon>
        <taxon>Pseudomonadati</taxon>
        <taxon>Pseudomonadota</taxon>
        <taxon>Gammaproteobacteria</taxon>
        <taxon>Alteromonadales</taxon>
        <taxon>Echinimonadaceae</taxon>
        <taxon>Neiella</taxon>
    </lineage>
</organism>
<keyword evidence="5" id="KW-0812">Transmembrane</keyword>
<gene>
    <name evidence="8" type="ORF">K0504_14335</name>
</gene>
<name>A0ABS7EIQ5_9GAMM</name>
<comment type="caution">
    <text evidence="8">The sequence shown here is derived from an EMBL/GenBank/DDBJ whole genome shotgun (WGS) entry which is preliminary data.</text>
</comment>
<feature type="domain" description="Cadherin" evidence="7">
    <location>
        <begin position="1018"/>
        <end position="1127"/>
    </location>
</feature>
<dbReference type="PROSITE" id="PS50268">
    <property type="entry name" value="CADHERIN_2"/>
    <property type="match status" value="1"/>
</dbReference>
<keyword evidence="5" id="KW-1133">Transmembrane helix</keyword>
<evidence type="ECO:0000259" key="7">
    <source>
        <dbReference type="PROSITE" id="PS50268"/>
    </source>
</evidence>
<evidence type="ECO:0000256" key="2">
    <source>
        <dbReference type="ARBA" id="ARBA00022670"/>
    </source>
</evidence>
<keyword evidence="6" id="KW-0732">Signal</keyword>
<sequence length="1246" mass="134295">MTFKKTMLAMALGAICLPAAASVLTDSHSPKQNVAEERSRYMIHLQSEEGASTLQVQKAQDEAFQAILQMDPQASLTSRAKLVANFITVQTTDAVSEQLKTLPGVKQIVATTTSSYVAPANTTATFAIRAESTDEAVVPLAPYLGDETAGAGATVAILSTGIDYTSSFLGGSGVYGDDGDEETPPPPGSYLEALESGAIEFSGFPTDVVAGGWDFAGENYGNDGNPIDQHYEYVDYNGWEYPTGTGTALASLVHQLAPGAQLYAYKVYNISPASWDPEQMVVAVPRLDTVVQSIEHALDPNQDGDTSDHVDVLLMDAAGAAAFFNMDGSASTSILDLIVEKASALGTTIVTHSGVAGEYGLYGEASAKHRYWLSVEGAPTSVVTVGSVVRDGETTFSPEWAPLGPVRGSLALKPEVVSYADKQPVSAITSADTPVMSYKDGAIWAAARVAAAAAVVKGKYPQMGPAEIKAMLANTATNNGLLESAHGEEAELIAVGHGVENVEAAAVSPVFIWDSANSQPYLQFGMHEVTDTAYVVKKAFIRNVSDTAQTYTISHTDFSDRGANSAVLFSYPNTVSIPAGGATEITITAEIDASKLPVWPLKQTSDFTDELIKQTEMNGYLVFSSETNPDLKVGWMLKARPATTISKSTLTSEFPIYKGWDPDLGETVYDHLAWAKTYYPDDEWGYGTYSAYVSSFTNESESETTFEAYPVIIHKSTFSDYQDNFTGHYLQTIGGGVFDEPACTVTGKKFSLAVKLLRPANTTMARYLDKIGEPIFFYDLFYQSVVENYGWDESFEGSYLWDENEIFNQLFVSINEAGQPATFFIDYNKEYNWEDPAGRYTESSLPTKFTGDGSHVVSQFCLEDIYHHELDSIDDFDQNLGVHVETDRDVSRDKGEPIAQFNPVRGGYYNEEETCGTDWFGNEVCDKLVQDKSVRAGFAPADETELTDLVPMSSYTAKPGEEVRIIAARSQLGSIGIGSESFADESLPKFLVISTDDNFAQVGYAGFLDADGSIIADVRAGQVMHVQEDAEAGTVVGKIELDTQGFFGYPDSEWESMELIIVDTVEGTPFAINQQTKELYVIDPTALDHEIAEQISLRIVSRLSNNVGMTTPVIINVANVNDMAPTVSESVAANLSVMNITFDPKVGHAFSYDISGLFSDAEGDMVTISVASSSLDGVSIEQEALVGSIEEPGEYQVVLSATDGVHETQHTMSIVATKSASSGSGGGSMGFILLPLLGLLYLRRCR</sequence>
<accession>A0ABS7EIQ5</accession>
<reference evidence="8" key="1">
    <citation type="submission" date="2021-07" db="EMBL/GenBank/DDBJ databases">
        <title>Neiella marina sp. nov., isolated from the intestinal content of sea cucumber Apostichopus japonicus.</title>
        <authorList>
            <person name="Bai X."/>
        </authorList>
    </citation>
    <scope>NUCLEOTIDE SEQUENCE</scope>
    <source>
        <strain evidence="8">126</strain>
    </source>
</reference>
<evidence type="ECO:0000256" key="5">
    <source>
        <dbReference type="SAM" id="Phobius"/>
    </source>
</evidence>
<dbReference type="Pfam" id="PF00082">
    <property type="entry name" value="Peptidase_S8"/>
    <property type="match status" value="1"/>
</dbReference>
<evidence type="ECO:0000313" key="9">
    <source>
        <dbReference type="Proteomes" id="UP001166251"/>
    </source>
</evidence>
<keyword evidence="9" id="KW-1185">Reference proteome</keyword>
<dbReference type="Proteomes" id="UP001166251">
    <property type="component" value="Unassembled WGS sequence"/>
</dbReference>
<keyword evidence="5" id="KW-0472">Membrane</keyword>
<feature type="signal peptide" evidence="6">
    <location>
        <begin position="1"/>
        <end position="21"/>
    </location>
</feature>
<dbReference type="Gene3D" id="2.60.40.60">
    <property type="entry name" value="Cadherins"/>
    <property type="match status" value="1"/>
</dbReference>
<evidence type="ECO:0000256" key="1">
    <source>
        <dbReference type="ARBA" id="ARBA00011073"/>
    </source>
</evidence>
<dbReference type="InterPro" id="IPR050131">
    <property type="entry name" value="Peptidase_S8_subtilisin-like"/>
</dbReference>
<feature type="chain" id="PRO_5046308334" evidence="6">
    <location>
        <begin position="22"/>
        <end position="1246"/>
    </location>
</feature>
<dbReference type="Gene3D" id="3.40.50.200">
    <property type="entry name" value="Peptidase S8/S53 domain"/>
    <property type="match status" value="1"/>
</dbReference>
<evidence type="ECO:0000256" key="3">
    <source>
        <dbReference type="ARBA" id="ARBA00022801"/>
    </source>
</evidence>
<keyword evidence="2" id="KW-0645">Protease</keyword>
<comment type="similarity">
    <text evidence="1">Belongs to the peptidase S8 family.</text>
</comment>
<dbReference type="InterPro" id="IPR002126">
    <property type="entry name" value="Cadherin-like_dom"/>
</dbReference>
<evidence type="ECO:0000256" key="6">
    <source>
        <dbReference type="SAM" id="SignalP"/>
    </source>
</evidence>
<evidence type="ECO:0000313" key="8">
    <source>
        <dbReference type="EMBL" id="MBW8192211.1"/>
    </source>
</evidence>
<proteinExistence type="inferred from homology"/>